<feature type="region of interest" description="Disordered" evidence="1">
    <location>
        <begin position="81"/>
        <end position="102"/>
    </location>
</feature>
<proteinExistence type="predicted"/>
<feature type="region of interest" description="Disordered" evidence="1">
    <location>
        <begin position="1"/>
        <end position="35"/>
    </location>
</feature>
<gene>
    <name evidence="2" type="ORF">HPB51_010444</name>
</gene>
<name>A0A9J6ETB2_RHIMP</name>
<evidence type="ECO:0000256" key="1">
    <source>
        <dbReference type="SAM" id="MobiDB-lite"/>
    </source>
</evidence>
<protein>
    <submittedName>
        <fullName evidence="2">Uncharacterized protein</fullName>
    </submittedName>
</protein>
<sequence length="102" mass="10809">MCLASSASMEQNHAATPTASNSRSAKRASNSDTKLTSASLWTTPFLNSAASIIQSHRTRVLHGANPVKGIVPQLIHSIHDASDNLSTGPGFKKPLTKDNDNQ</sequence>
<feature type="compositionally biased region" description="Low complexity" evidence="1">
    <location>
        <begin position="19"/>
        <end position="31"/>
    </location>
</feature>
<dbReference type="EMBL" id="JABSTU010000002">
    <property type="protein sequence ID" value="KAH8037455.1"/>
    <property type="molecule type" value="Genomic_DNA"/>
</dbReference>
<reference evidence="2" key="2">
    <citation type="submission" date="2021-09" db="EMBL/GenBank/DDBJ databases">
        <authorList>
            <person name="Jia N."/>
            <person name="Wang J."/>
            <person name="Shi W."/>
            <person name="Du L."/>
            <person name="Sun Y."/>
            <person name="Zhan W."/>
            <person name="Jiang J."/>
            <person name="Wang Q."/>
            <person name="Zhang B."/>
            <person name="Ji P."/>
            <person name="Sakyi L.B."/>
            <person name="Cui X."/>
            <person name="Yuan T."/>
            <person name="Jiang B."/>
            <person name="Yang W."/>
            <person name="Lam T.T.-Y."/>
            <person name="Chang Q."/>
            <person name="Ding S."/>
            <person name="Wang X."/>
            <person name="Zhu J."/>
            <person name="Ruan X."/>
            <person name="Zhao L."/>
            <person name="Wei J."/>
            <person name="Que T."/>
            <person name="Du C."/>
            <person name="Cheng J."/>
            <person name="Dai P."/>
            <person name="Han X."/>
            <person name="Huang E."/>
            <person name="Gao Y."/>
            <person name="Liu J."/>
            <person name="Shao H."/>
            <person name="Ye R."/>
            <person name="Li L."/>
            <person name="Wei W."/>
            <person name="Wang X."/>
            <person name="Wang C."/>
            <person name="Huo Q."/>
            <person name="Li W."/>
            <person name="Guo W."/>
            <person name="Chen H."/>
            <person name="Chen S."/>
            <person name="Zhou L."/>
            <person name="Zhou L."/>
            <person name="Ni X."/>
            <person name="Tian J."/>
            <person name="Zhou Y."/>
            <person name="Sheng Y."/>
            <person name="Liu T."/>
            <person name="Pan Y."/>
            <person name="Xia L."/>
            <person name="Li J."/>
            <person name="Zhao F."/>
            <person name="Cao W."/>
        </authorList>
    </citation>
    <scope>NUCLEOTIDE SEQUENCE</scope>
    <source>
        <strain evidence="2">Rmic-2018</strain>
        <tissue evidence="2">Larvae</tissue>
    </source>
</reference>
<comment type="caution">
    <text evidence="2">The sequence shown here is derived from an EMBL/GenBank/DDBJ whole genome shotgun (WGS) entry which is preliminary data.</text>
</comment>
<accession>A0A9J6ETB2</accession>
<organism evidence="2 3">
    <name type="scientific">Rhipicephalus microplus</name>
    <name type="common">Cattle tick</name>
    <name type="synonym">Boophilus microplus</name>
    <dbReference type="NCBI Taxonomy" id="6941"/>
    <lineage>
        <taxon>Eukaryota</taxon>
        <taxon>Metazoa</taxon>
        <taxon>Ecdysozoa</taxon>
        <taxon>Arthropoda</taxon>
        <taxon>Chelicerata</taxon>
        <taxon>Arachnida</taxon>
        <taxon>Acari</taxon>
        <taxon>Parasitiformes</taxon>
        <taxon>Ixodida</taxon>
        <taxon>Ixodoidea</taxon>
        <taxon>Ixodidae</taxon>
        <taxon>Rhipicephalinae</taxon>
        <taxon>Rhipicephalus</taxon>
        <taxon>Boophilus</taxon>
    </lineage>
</organism>
<feature type="compositionally biased region" description="Polar residues" evidence="1">
    <location>
        <begin position="1"/>
        <end position="18"/>
    </location>
</feature>
<reference evidence="2" key="1">
    <citation type="journal article" date="2020" name="Cell">
        <title>Large-Scale Comparative Analyses of Tick Genomes Elucidate Their Genetic Diversity and Vector Capacities.</title>
        <authorList>
            <consortium name="Tick Genome and Microbiome Consortium (TIGMIC)"/>
            <person name="Jia N."/>
            <person name="Wang J."/>
            <person name="Shi W."/>
            <person name="Du L."/>
            <person name="Sun Y."/>
            <person name="Zhan W."/>
            <person name="Jiang J.F."/>
            <person name="Wang Q."/>
            <person name="Zhang B."/>
            <person name="Ji P."/>
            <person name="Bell-Sakyi L."/>
            <person name="Cui X.M."/>
            <person name="Yuan T.T."/>
            <person name="Jiang B.G."/>
            <person name="Yang W.F."/>
            <person name="Lam T.T."/>
            <person name="Chang Q.C."/>
            <person name="Ding S.J."/>
            <person name="Wang X.J."/>
            <person name="Zhu J.G."/>
            <person name="Ruan X.D."/>
            <person name="Zhao L."/>
            <person name="Wei J.T."/>
            <person name="Ye R.Z."/>
            <person name="Que T.C."/>
            <person name="Du C.H."/>
            <person name="Zhou Y.H."/>
            <person name="Cheng J.X."/>
            <person name="Dai P.F."/>
            <person name="Guo W.B."/>
            <person name="Han X.H."/>
            <person name="Huang E.J."/>
            <person name="Li L.F."/>
            <person name="Wei W."/>
            <person name="Gao Y.C."/>
            <person name="Liu J.Z."/>
            <person name="Shao H.Z."/>
            <person name="Wang X."/>
            <person name="Wang C.C."/>
            <person name="Yang T.C."/>
            <person name="Huo Q.B."/>
            <person name="Li W."/>
            <person name="Chen H.Y."/>
            <person name="Chen S.E."/>
            <person name="Zhou L.G."/>
            <person name="Ni X.B."/>
            <person name="Tian J.H."/>
            <person name="Sheng Y."/>
            <person name="Liu T."/>
            <person name="Pan Y.S."/>
            <person name="Xia L.Y."/>
            <person name="Li J."/>
            <person name="Zhao F."/>
            <person name="Cao W.C."/>
        </authorList>
    </citation>
    <scope>NUCLEOTIDE SEQUENCE</scope>
    <source>
        <strain evidence="2">Rmic-2018</strain>
    </source>
</reference>
<evidence type="ECO:0000313" key="3">
    <source>
        <dbReference type="Proteomes" id="UP000821866"/>
    </source>
</evidence>
<dbReference type="AlphaFoldDB" id="A0A9J6ETB2"/>
<dbReference type="Proteomes" id="UP000821866">
    <property type="component" value="Chromosome 10"/>
</dbReference>
<evidence type="ECO:0000313" key="2">
    <source>
        <dbReference type="EMBL" id="KAH8037455.1"/>
    </source>
</evidence>
<keyword evidence="3" id="KW-1185">Reference proteome</keyword>